<organism evidence="3">
    <name type="scientific">Castor canadensis</name>
    <name type="common">American beaver</name>
    <dbReference type="NCBI Taxonomy" id="51338"/>
    <lineage>
        <taxon>Eukaryota</taxon>
        <taxon>Metazoa</taxon>
        <taxon>Chordata</taxon>
        <taxon>Craniata</taxon>
        <taxon>Vertebrata</taxon>
        <taxon>Euteleostomi</taxon>
        <taxon>Mammalia</taxon>
        <taxon>Eutheria</taxon>
        <taxon>Euarchontoglires</taxon>
        <taxon>Glires</taxon>
        <taxon>Rodentia</taxon>
        <taxon>Castorimorpha</taxon>
        <taxon>Castoridae</taxon>
        <taxon>Castor</taxon>
    </lineage>
</organism>
<gene>
    <name evidence="3" type="primary">LOC109688100</name>
</gene>
<protein>
    <submittedName>
        <fullName evidence="3">Uncharacterized protein LOC109688100</fullName>
    </submittedName>
</protein>
<evidence type="ECO:0000256" key="2">
    <source>
        <dbReference type="SAM" id="SignalP"/>
    </source>
</evidence>
<sequence>MLLFALLFIILNQLHQQTTCKNFFFISSKIFCLHLQNTSSLGTSWFSSPGTIAQTPAAPLRPAGGGRVEGGGGSVSQERIAAAVIASAASAPATAEAFSSGLRHQRADTDPGRRRCRRRRRRRRRLRRRPLLPPAAINGKMAAAVLARIRTAGRTARRLALQVRSHLSLAPDHSLIPDSEVHKLGVPCKRCALEESCSFRPGTPSAGRGKARPQRPAQQDKPGAQSPVCDPYRPSLLASCLQSCSSNTLSPCGEEITVSLPVRKDGASFVSCPALPPGRSNPALGDLRAHLLPGETAPGTPCSISTVGRGGPHLRSEVASFQETSGPTAPSLRRREPLRARLQYLQLVIFCQNVF</sequence>
<feature type="chain" id="PRO_5034988905" evidence="2">
    <location>
        <begin position="21"/>
        <end position="355"/>
    </location>
</feature>
<evidence type="ECO:0000313" key="3">
    <source>
        <dbReference type="RefSeq" id="XP_020021948.1"/>
    </source>
</evidence>
<dbReference type="KEGG" id="ccan:109688100"/>
<name>A0A8B7UQW4_CASCN</name>
<feature type="compositionally biased region" description="Basic residues" evidence="1">
    <location>
        <begin position="114"/>
        <end position="130"/>
    </location>
</feature>
<proteinExistence type="predicted"/>
<dbReference type="RefSeq" id="XP_020021948.1">
    <property type="nucleotide sequence ID" value="XM_020166359.1"/>
</dbReference>
<feature type="signal peptide" evidence="2">
    <location>
        <begin position="1"/>
        <end position="20"/>
    </location>
</feature>
<feature type="region of interest" description="Disordered" evidence="1">
    <location>
        <begin position="97"/>
        <end position="134"/>
    </location>
</feature>
<accession>A0A8B7UQW4</accession>
<reference evidence="3" key="1">
    <citation type="submission" date="2025-08" db="UniProtKB">
        <authorList>
            <consortium name="RefSeq"/>
        </authorList>
    </citation>
    <scope>IDENTIFICATION</scope>
    <source>
        <tissue evidence="3">Leukocyte</tissue>
    </source>
</reference>
<feature type="region of interest" description="Disordered" evidence="1">
    <location>
        <begin position="201"/>
        <end position="228"/>
    </location>
</feature>
<evidence type="ECO:0000256" key="1">
    <source>
        <dbReference type="SAM" id="MobiDB-lite"/>
    </source>
</evidence>
<keyword evidence="2" id="KW-0732">Signal</keyword>
<dbReference type="AlphaFoldDB" id="A0A8B7UQW4"/>